<keyword evidence="3" id="KW-1185">Reference proteome</keyword>
<accession>A0ABN2ERB6</accession>
<name>A0ABN2ERB6_9ACTN</name>
<dbReference type="Proteomes" id="UP001500190">
    <property type="component" value="Unassembled WGS sequence"/>
</dbReference>
<evidence type="ECO:0000313" key="2">
    <source>
        <dbReference type="EMBL" id="GAA1612927.1"/>
    </source>
</evidence>
<evidence type="ECO:0000313" key="3">
    <source>
        <dbReference type="Proteomes" id="UP001500190"/>
    </source>
</evidence>
<sequence length="85" mass="9382">MRAIGRVLVMGAAAAGLVVGGATAARAQTEAEHTTTCATQDACIKLMNITRHNGYQVSDVWYRDPDTTCAPEWDCAYGWQFQWWD</sequence>
<gene>
    <name evidence="2" type="ORF">GCM10009742_75170</name>
</gene>
<keyword evidence="1" id="KW-0732">Signal</keyword>
<feature type="signal peptide" evidence="1">
    <location>
        <begin position="1"/>
        <end position="24"/>
    </location>
</feature>
<organism evidence="2 3">
    <name type="scientific">Kribbella karoonensis</name>
    <dbReference type="NCBI Taxonomy" id="324851"/>
    <lineage>
        <taxon>Bacteria</taxon>
        <taxon>Bacillati</taxon>
        <taxon>Actinomycetota</taxon>
        <taxon>Actinomycetes</taxon>
        <taxon>Propionibacteriales</taxon>
        <taxon>Kribbellaceae</taxon>
        <taxon>Kribbella</taxon>
    </lineage>
</organism>
<dbReference type="EMBL" id="BAAAND010000012">
    <property type="protein sequence ID" value="GAA1612927.1"/>
    <property type="molecule type" value="Genomic_DNA"/>
</dbReference>
<protein>
    <recommendedName>
        <fullName evidence="4">Secreted protein</fullName>
    </recommendedName>
</protein>
<evidence type="ECO:0008006" key="4">
    <source>
        <dbReference type="Google" id="ProtNLM"/>
    </source>
</evidence>
<proteinExistence type="predicted"/>
<evidence type="ECO:0000256" key="1">
    <source>
        <dbReference type="SAM" id="SignalP"/>
    </source>
</evidence>
<dbReference type="RefSeq" id="WP_344200632.1">
    <property type="nucleotide sequence ID" value="NZ_BAAAND010000012.1"/>
</dbReference>
<reference evidence="2 3" key="1">
    <citation type="journal article" date="2019" name="Int. J. Syst. Evol. Microbiol.">
        <title>The Global Catalogue of Microorganisms (GCM) 10K type strain sequencing project: providing services to taxonomists for standard genome sequencing and annotation.</title>
        <authorList>
            <consortium name="The Broad Institute Genomics Platform"/>
            <consortium name="The Broad Institute Genome Sequencing Center for Infectious Disease"/>
            <person name="Wu L."/>
            <person name="Ma J."/>
        </authorList>
    </citation>
    <scope>NUCLEOTIDE SEQUENCE [LARGE SCALE GENOMIC DNA]</scope>
    <source>
        <strain evidence="2 3">JCM 14304</strain>
    </source>
</reference>
<feature type="chain" id="PRO_5047201196" description="Secreted protein" evidence="1">
    <location>
        <begin position="25"/>
        <end position="85"/>
    </location>
</feature>
<comment type="caution">
    <text evidence="2">The sequence shown here is derived from an EMBL/GenBank/DDBJ whole genome shotgun (WGS) entry which is preliminary data.</text>
</comment>